<dbReference type="STRING" id="1938817.SAMN06296008_11826"/>
<dbReference type="Pfam" id="PF16916">
    <property type="entry name" value="ZT_dimer"/>
    <property type="match status" value="1"/>
</dbReference>
<reference evidence="2 3" key="1">
    <citation type="submission" date="2017-04" db="EMBL/GenBank/DDBJ databases">
        <authorList>
            <person name="Afonso C.L."/>
            <person name="Miller P.J."/>
            <person name="Scott M.A."/>
            <person name="Spackman E."/>
            <person name="Goraichik I."/>
            <person name="Dimitrov K.M."/>
            <person name="Suarez D.L."/>
            <person name="Swayne D.E."/>
        </authorList>
    </citation>
    <scope>NUCLEOTIDE SEQUENCE [LARGE SCALE GENOMIC DNA]</scope>
    <source>
        <strain evidence="2 3">VK13</strain>
    </source>
</reference>
<evidence type="ECO:0000259" key="1">
    <source>
        <dbReference type="Pfam" id="PF16916"/>
    </source>
</evidence>
<accession>A0A1W2C2K1</accession>
<dbReference type="InterPro" id="IPR036837">
    <property type="entry name" value="Cation_efflux_CTD_sf"/>
</dbReference>
<protein>
    <submittedName>
        <fullName evidence="2">Dimerisation domain of Zinc Transporter</fullName>
    </submittedName>
</protein>
<sequence>MTRPMPNSMSINQVTDGVMGFHDWRTRKMGDMILVDVHIDVDANATVQVGHDIALSARNRIMKELPVLNVMTHIDPV</sequence>
<dbReference type="InterPro" id="IPR027470">
    <property type="entry name" value="Cation_efflux_CTD"/>
</dbReference>
<proteinExistence type="predicted"/>
<dbReference type="SUPFAM" id="SSF160240">
    <property type="entry name" value="Cation efflux protein cytoplasmic domain-like"/>
    <property type="match status" value="1"/>
</dbReference>
<gene>
    <name evidence="2" type="ORF">SAMN06296008_11826</name>
</gene>
<evidence type="ECO:0000313" key="3">
    <source>
        <dbReference type="Proteomes" id="UP000192708"/>
    </source>
</evidence>
<keyword evidence="3" id="KW-1185">Reference proteome</keyword>
<organism evidence="2 3">
    <name type="scientific">Polynucleobacter kasalickyi</name>
    <dbReference type="NCBI Taxonomy" id="1938817"/>
    <lineage>
        <taxon>Bacteria</taxon>
        <taxon>Pseudomonadati</taxon>
        <taxon>Pseudomonadota</taxon>
        <taxon>Betaproteobacteria</taxon>
        <taxon>Burkholderiales</taxon>
        <taxon>Burkholderiaceae</taxon>
        <taxon>Polynucleobacter</taxon>
    </lineage>
</organism>
<feature type="domain" description="Cation efflux protein cytoplasmic" evidence="1">
    <location>
        <begin position="11"/>
        <end position="76"/>
    </location>
</feature>
<dbReference type="AlphaFoldDB" id="A0A1W2C2K1"/>
<dbReference type="Proteomes" id="UP000192708">
    <property type="component" value="Unassembled WGS sequence"/>
</dbReference>
<evidence type="ECO:0000313" key="2">
    <source>
        <dbReference type="EMBL" id="SMC79336.1"/>
    </source>
</evidence>
<dbReference type="EMBL" id="FWXJ01000018">
    <property type="protein sequence ID" value="SMC79336.1"/>
    <property type="molecule type" value="Genomic_DNA"/>
</dbReference>
<name>A0A1W2C2K1_9BURK</name>
<dbReference type="Gene3D" id="3.30.70.1350">
    <property type="entry name" value="Cation efflux protein, cytoplasmic domain"/>
    <property type="match status" value="1"/>
</dbReference>